<feature type="non-terminal residue" evidence="5">
    <location>
        <position position="88"/>
    </location>
</feature>
<evidence type="ECO:0000256" key="1">
    <source>
        <dbReference type="ARBA" id="ARBA00023015"/>
    </source>
</evidence>
<dbReference type="GO" id="GO:0016987">
    <property type="term" value="F:sigma factor activity"/>
    <property type="evidence" value="ECO:0007669"/>
    <property type="project" value="UniProtKB-KW"/>
</dbReference>
<name>A0A0F9DV50_9ZZZZ</name>
<organism evidence="5">
    <name type="scientific">marine sediment metagenome</name>
    <dbReference type="NCBI Taxonomy" id="412755"/>
    <lineage>
        <taxon>unclassified sequences</taxon>
        <taxon>metagenomes</taxon>
        <taxon>ecological metagenomes</taxon>
    </lineage>
</organism>
<evidence type="ECO:0000259" key="4">
    <source>
        <dbReference type="Pfam" id="PF04542"/>
    </source>
</evidence>
<accession>A0A0F9DV50</accession>
<keyword evidence="2" id="KW-0731">Sigma factor</keyword>
<keyword evidence="1" id="KW-0805">Transcription regulation</keyword>
<dbReference type="PANTHER" id="PTHR43133">
    <property type="entry name" value="RNA POLYMERASE ECF-TYPE SIGMA FACTO"/>
    <property type="match status" value="1"/>
</dbReference>
<reference evidence="5" key="1">
    <citation type="journal article" date="2015" name="Nature">
        <title>Complex archaea that bridge the gap between prokaryotes and eukaryotes.</title>
        <authorList>
            <person name="Spang A."/>
            <person name="Saw J.H."/>
            <person name="Jorgensen S.L."/>
            <person name="Zaremba-Niedzwiedzka K."/>
            <person name="Martijn J."/>
            <person name="Lind A.E."/>
            <person name="van Eijk R."/>
            <person name="Schleper C."/>
            <person name="Guy L."/>
            <person name="Ettema T.J."/>
        </authorList>
    </citation>
    <scope>NUCLEOTIDE SEQUENCE</scope>
</reference>
<sequence>MSDEIGHEILEVYGNSFREIYGYCAYRLFSRQLAEDAASAVFLRLVEQYPTLRGRSQQEIRNWLYGTASNVVARYLRDARRRKEIAAG</sequence>
<dbReference type="GO" id="GO:0006352">
    <property type="term" value="P:DNA-templated transcription initiation"/>
    <property type="evidence" value="ECO:0007669"/>
    <property type="project" value="InterPro"/>
</dbReference>
<evidence type="ECO:0000313" key="5">
    <source>
        <dbReference type="EMBL" id="KKL21561.1"/>
    </source>
</evidence>
<dbReference type="InterPro" id="IPR013325">
    <property type="entry name" value="RNA_pol_sigma_r2"/>
</dbReference>
<dbReference type="Gene3D" id="1.10.1740.10">
    <property type="match status" value="1"/>
</dbReference>
<dbReference type="InterPro" id="IPR007627">
    <property type="entry name" value="RNA_pol_sigma70_r2"/>
</dbReference>
<dbReference type="SUPFAM" id="SSF88946">
    <property type="entry name" value="Sigma2 domain of RNA polymerase sigma factors"/>
    <property type="match status" value="1"/>
</dbReference>
<comment type="caution">
    <text evidence="5">The sequence shown here is derived from an EMBL/GenBank/DDBJ whole genome shotgun (WGS) entry which is preliminary data.</text>
</comment>
<dbReference type="PANTHER" id="PTHR43133:SF62">
    <property type="entry name" value="RNA POLYMERASE SIGMA FACTOR SIGZ"/>
    <property type="match status" value="1"/>
</dbReference>
<dbReference type="EMBL" id="LAZR01037684">
    <property type="protein sequence ID" value="KKL21561.1"/>
    <property type="molecule type" value="Genomic_DNA"/>
</dbReference>
<keyword evidence="3" id="KW-0804">Transcription</keyword>
<dbReference type="AlphaFoldDB" id="A0A0F9DV50"/>
<gene>
    <name evidence="5" type="ORF">LCGC14_2444210</name>
</gene>
<dbReference type="Pfam" id="PF04542">
    <property type="entry name" value="Sigma70_r2"/>
    <property type="match status" value="1"/>
</dbReference>
<evidence type="ECO:0000256" key="3">
    <source>
        <dbReference type="ARBA" id="ARBA00023163"/>
    </source>
</evidence>
<evidence type="ECO:0000256" key="2">
    <source>
        <dbReference type="ARBA" id="ARBA00023082"/>
    </source>
</evidence>
<proteinExistence type="predicted"/>
<dbReference type="InterPro" id="IPR039425">
    <property type="entry name" value="RNA_pol_sigma-70-like"/>
</dbReference>
<feature type="domain" description="RNA polymerase sigma-70 region 2" evidence="4">
    <location>
        <begin position="18"/>
        <end position="82"/>
    </location>
</feature>
<protein>
    <recommendedName>
        <fullName evidence="4">RNA polymerase sigma-70 region 2 domain-containing protein</fullName>
    </recommendedName>
</protein>